<proteinExistence type="predicted"/>
<dbReference type="EMBL" id="PKPP01005273">
    <property type="protein sequence ID" value="PWA60762.1"/>
    <property type="molecule type" value="Genomic_DNA"/>
</dbReference>
<accession>A0A2U1MHQ6</accession>
<evidence type="ECO:0000313" key="1">
    <source>
        <dbReference type="EMBL" id="PWA60762.1"/>
    </source>
</evidence>
<reference evidence="1 2" key="1">
    <citation type="journal article" date="2018" name="Mol. Plant">
        <title>The genome of Artemisia annua provides insight into the evolution of Asteraceae family and artemisinin biosynthesis.</title>
        <authorList>
            <person name="Shen Q."/>
            <person name="Zhang L."/>
            <person name="Liao Z."/>
            <person name="Wang S."/>
            <person name="Yan T."/>
            <person name="Shi P."/>
            <person name="Liu M."/>
            <person name="Fu X."/>
            <person name="Pan Q."/>
            <person name="Wang Y."/>
            <person name="Lv Z."/>
            <person name="Lu X."/>
            <person name="Zhang F."/>
            <person name="Jiang W."/>
            <person name="Ma Y."/>
            <person name="Chen M."/>
            <person name="Hao X."/>
            <person name="Li L."/>
            <person name="Tang Y."/>
            <person name="Lv G."/>
            <person name="Zhou Y."/>
            <person name="Sun X."/>
            <person name="Brodelius P.E."/>
            <person name="Rose J.K.C."/>
            <person name="Tang K."/>
        </authorList>
    </citation>
    <scope>NUCLEOTIDE SEQUENCE [LARGE SCALE GENOMIC DNA]</scope>
    <source>
        <strain evidence="2">cv. Huhao1</strain>
        <tissue evidence="1">Leaf</tissue>
    </source>
</reference>
<comment type="caution">
    <text evidence="1">The sequence shown here is derived from an EMBL/GenBank/DDBJ whole genome shotgun (WGS) entry which is preliminary data.</text>
</comment>
<protein>
    <submittedName>
        <fullName evidence="1">Uncharacterized protein</fullName>
    </submittedName>
</protein>
<dbReference type="Proteomes" id="UP000245207">
    <property type="component" value="Unassembled WGS sequence"/>
</dbReference>
<name>A0A2U1MHQ6_ARTAN</name>
<evidence type="ECO:0000313" key="2">
    <source>
        <dbReference type="Proteomes" id="UP000245207"/>
    </source>
</evidence>
<sequence>MLMFVVTYLRAEVHGLKPEPGLRPGPKKLEKADLKPDEDEIINVLDLGGCDVIEHNKIAKRDLYSDHIWKVLDGLNPVVYNSTEFMLQTPRYPVEKMPNEPGIEEFEA</sequence>
<gene>
    <name evidence="1" type="ORF">CTI12_AA379410</name>
</gene>
<keyword evidence="2" id="KW-1185">Reference proteome</keyword>
<dbReference type="AlphaFoldDB" id="A0A2U1MHQ6"/>
<organism evidence="1 2">
    <name type="scientific">Artemisia annua</name>
    <name type="common">Sweet wormwood</name>
    <dbReference type="NCBI Taxonomy" id="35608"/>
    <lineage>
        <taxon>Eukaryota</taxon>
        <taxon>Viridiplantae</taxon>
        <taxon>Streptophyta</taxon>
        <taxon>Embryophyta</taxon>
        <taxon>Tracheophyta</taxon>
        <taxon>Spermatophyta</taxon>
        <taxon>Magnoliopsida</taxon>
        <taxon>eudicotyledons</taxon>
        <taxon>Gunneridae</taxon>
        <taxon>Pentapetalae</taxon>
        <taxon>asterids</taxon>
        <taxon>campanulids</taxon>
        <taxon>Asterales</taxon>
        <taxon>Asteraceae</taxon>
        <taxon>Asteroideae</taxon>
        <taxon>Anthemideae</taxon>
        <taxon>Artemisiinae</taxon>
        <taxon>Artemisia</taxon>
    </lineage>
</organism>